<evidence type="ECO:0000313" key="1">
    <source>
        <dbReference type="EMBL" id="GAA2029033.1"/>
    </source>
</evidence>
<comment type="caution">
    <text evidence="1">The sequence shown here is derived from an EMBL/GenBank/DDBJ whole genome shotgun (WGS) entry which is preliminary data.</text>
</comment>
<organism evidence="1 2">
    <name type="scientific">Catenulispora yoronensis</name>
    <dbReference type="NCBI Taxonomy" id="450799"/>
    <lineage>
        <taxon>Bacteria</taxon>
        <taxon>Bacillati</taxon>
        <taxon>Actinomycetota</taxon>
        <taxon>Actinomycetes</taxon>
        <taxon>Catenulisporales</taxon>
        <taxon>Catenulisporaceae</taxon>
        <taxon>Catenulispora</taxon>
    </lineage>
</organism>
<dbReference type="InterPro" id="IPR023159">
    <property type="entry name" value="SO1590-like_sf"/>
</dbReference>
<keyword evidence="2" id="KW-1185">Reference proteome</keyword>
<evidence type="ECO:0000313" key="2">
    <source>
        <dbReference type="Proteomes" id="UP001500751"/>
    </source>
</evidence>
<reference evidence="2" key="1">
    <citation type="journal article" date="2019" name="Int. J. Syst. Evol. Microbiol.">
        <title>The Global Catalogue of Microorganisms (GCM) 10K type strain sequencing project: providing services to taxonomists for standard genome sequencing and annotation.</title>
        <authorList>
            <consortium name="The Broad Institute Genomics Platform"/>
            <consortium name="The Broad Institute Genome Sequencing Center for Infectious Disease"/>
            <person name="Wu L."/>
            <person name="Ma J."/>
        </authorList>
    </citation>
    <scope>NUCLEOTIDE SEQUENCE [LARGE SCALE GENOMIC DNA]</scope>
    <source>
        <strain evidence="2">JCM 16014</strain>
    </source>
</reference>
<sequence>MVSLGNARFCIGSKIARVVGMRAEGTFTVVSFVPATVEVPIVVVTAAPAGVAAMEKAFEGEVVGRAATLFTAAYDQERGIGTYVAMEAFEGTIGGRAGTFNFAHSATTTGSDATNRFFAIVPGSGTGELAGITGEGGIEIDEDGTHRIWFEYEYEIG</sequence>
<name>A0ABP5FL43_9ACTN</name>
<proteinExistence type="predicted"/>
<gene>
    <name evidence="1" type="ORF">GCM10009839_30490</name>
</gene>
<dbReference type="Pfam" id="PF11528">
    <property type="entry name" value="DUF3224"/>
    <property type="match status" value="1"/>
</dbReference>
<dbReference type="EMBL" id="BAAAQN010000015">
    <property type="protein sequence ID" value="GAA2029033.1"/>
    <property type="molecule type" value="Genomic_DNA"/>
</dbReference>
<dbReference type="Gene3D" id="2.40.350.10">
    <property type="entry name" value="SO1590-like"/>
    <property type="match status" value="1"/>
</dbReference>
<protein>
    <recommendedName>
        <fullName evidence="3">DUF3224 domain-containing protein</fullName>
    </recommendedName>
</protein>
<dbReference type="SUPFAM" id="SSF159238">
    <property type="entry name" value="SO1590-like"/>
    <property type="match status" value="1"/>
</dbReference>
<dbReference type="InterPro" id="IPR021607">
    <property type="entry name" value="DUF3224"/>
</dbReference>
<evidence type="ECO:0008006" key="3">
    <source>
        <dbReference type="Google" id="ProtNLM"/>
    </source>
</evidence>
<dbReference type="Proteomes" id="UP001500751">
    <property type="component" value="Unassembled WGS sequence"/>
</dbReference>
<accession>A0ABP5FL43</accession>